<dbReference type="RefSeq" id="WP_007587027.1">
    <property type="nucleotide sequence ID" value="NZ_JABCAH010000006.1"/>
</dbReference>
<evidence type="ECO:0000313" key="2">
    <source>
        <dbReference type="EMBL" id="MEM5532337.1"/>
    </source>
</evidence>
<keyword evidence="1" id="KW-0472">Membrane</keyword>
<sequence>MRELNVNELKEVSGGPFPLFVAIAVYGEVASFAAIISGIATYNAIRK</sequence>
<accession>A0ABU9TF46</accession>
<gene>
    <name evidence="2" type="ORF">WNY57_07855</name>
</gene>
<name>A0ABU9TF46_9GAMM</name>
<comment type="caution">
    <text evidence="2">The sequence shown here is derived from an EMBL/GenBank/DDBJ whole genome shotgun (WGS) entry which is preliminary data.</text>
</comment>
<dbReference type="InterPro" id="IPR023991">
    <property type="entry name" value="Bacteriocin_IIb_lactobn/cerein"/>
</dbReference>
<feature type="transmembrane region" description="Helical" evidence="1">
    <location>
        <begin position="20"/>
        <end position="45"/>
    </location>
</feature>
<keyword evidence="1" id="KW-1133">Transmembrane helix</keyword>
<dbReference type="NCBIfam" id="TIGR01847">
    <property type="entry name" value="bacteriocin_sig"/>
    <property type="match status" value="1"/>
</dbReference>
<dbReference type="NCBIfam" id="TIGR03949">
    <property type="entry name" value="bact_IIb_cerein"/>
    <property type="match status" value="1"/>
</dbReference>
<protein>
    <submittedName>
        <fullName evidence="2">Class IIb bacteriocin, lactobin A/cerein 7B family</fullName>
    </submittedName>
</protein>
<evidence type="ECO:0000256" key="1">
    <source>
        <dbReference type="SAM" id="Phobius"/>
    </source>
</evidence>
<organism evidence="2 3">
    <name type="scientific">Pseudoalteromonas arctica</name>
    <dbReference type="NCBI Taxonomy" id="394751"/>
    <lineage>
        <taxon>Bacteria</taxon>
        <taxon>Pseudomonadati</taxon>
        <taxon>Pseudomonadota</taxon>
        <taxon>Gammaproteobacteria</taxon>
        <taxon>Alteromonadales</taxon>
        <taxon>Pseudoalteromonadaceae</taxon>
        <taxon>Pseudoalteromonas</taxon>
    </lineage>
</organism>
<evidence type="ECO:0000313" key="3">
    <source>
        <dbReference type="Proteomes" id="UP001457661"/>
    </source>
</evidence>
<reference evidence="2 3" key="1">
    <citation type="submission" date="2024-03" db="EMBL/GenBank/DDBJ databases">
        <title>Community enrichment and isolation of bacterial strains for fucoidan degradation.</title>
        <authorList>
            <person name="Sichert A."/>
        </authorList>
    </citation>
    <scope>NUCLEOTIDE SEQUENCE [LARGE SCALE GENOMIC DNA]</scope>
    <source>
        <strain evidence="2 3">AS26</strain>
    </source>
</reference>
<dbReference type="Proteomes" id="UP001457661">
    <property type="component" value="Unassembled WGS sequence"/>
</dbReference>
<dbReference type="EMBL" id="JBBMQX010000005">
    <property type="protein sequence ID" value="MEM5532337.1"/>
    <property type="molecule type" value="Genomic_DNA"/>
</dbReference>
<proteinExistence type="predicted"/>
<dbReference type="InterPro" id="IPR010133">
    <property type="entry name" value="Bacteriocin_signal_seq"/>
</dbReference>
<keyword evidence="1" id="KW-0812">Transmembrane</keyword>
<keyword evidence="3" id="KW-1185">Reference proteome</keyword>